<evidence type="ECO:0000313" key="4">
    <source>
        <dbReference type="Proteomes" id="UP001281614"/>
    </source>
</evidence>
<proteinExistence type="predicted"/>
<reference evidence="3" key="1">
    <citation type="submission" date="2023-02" db="EMBL/GenBank/DDBJ databases">
        <title>Colletotrichum kahawae CIFC_Que2 genome sequencing and assembly.</title>
        <authorList>
            <person name="Baroncelli R."/>
        </authorList>
    </citation>
    <scope>NUCLEOTIDE SEQUENCE</scope>
    <source>
        <strain evidence="3">CIFC_Que2</strain>
    </source>
</reference>
<dbReference type="EMBL" id="VYYT01000141">
    <property type="protein sequence ID" value="KAK2763662.1"/>
    <property type="molecule type" value="Genomic_DNA"/>
</dbReference>
<dbReference type="PANTHER" id="PTHR35910:SF1">
    <property type="entry name" value="2EXR DOMAIN-CONTAINING PROTEIN"/>
    <property type="match status" value="1"/>
</dbReference>
<evidence type="ECO:0000259" key="2">
    <source>
        <dbReference type="Pfam" id="PF20150"/>
    </source>
</evidence>
<sequence>MATAPTTFPQFSSLPTELRRSIWEEAVAGPSMHVVDVCFPSRRGNSRSRRAFQGLTLAANHPPPPREASSWSRHEYIAFLDSVPSNQDEDSRPTMTWPRRSSRDPSMYLHRRFQRQACHEAASVSSLKAANVNTVYFPGQARKFEYDNDRDVLHLRFSSQYHVEFIEQTSSSHGRPHFSSIAEALEAHWSTEMALTVWQARRLAIDVRETSMPLSLVEIEYLASCIQKGLEFIYLIGDAEEGNSKTGPENLKALSLQQRGRLYRLLHSRKLKQNIERKPDVFQGVGKMYREIFDFEKLGWTEAHPAFGFACRLSASVDAQQYDGGEEFFKGVRVLLVEDDCT</sequence>
<dbReference type="PANTHER" id="PTHR35910">
    <property type="entry name" value="2EXR DOMAIN-CONTAINING PROTEIN"/>
    <property type="match status" value="1"/>
</dbReference>
<feature type="domain" description="2EXR" evidence="2">
    <location>
        <begin position="8"/>
        <end position="152"/>
    </location>
</feature>
<comment type="caution">
    <text evidence="3">The sequence shown here is derived from an EMBL/GenBank/DDBJ whole genome shotgun (WGS) entry which is preliminary data.</text>
</comment>
<dbReference type="AlphaFoldDB" id="A0AAD9YHI0"/>
<accession>A0AAD9YHI0</accession>
<dbReference type="InterPro" id="IPR045518">
    <property type="entry name" value="2EXR"/>
</dbReference>
<dbReference type="Pfam" id="PF20150">
    <property type="entry name" value="2EXR"/>
    <property type="match status" value="1"/>
</dbReference>
<gene>
    <name evidence="3" type="ORF">CKAH01_15886</name>
</gene>
<protein>
    <recommendedName>
        <fullName evidence="2">2EXR domain-containing protein</fullName>
    </recommendedName>
</protein>
<organism evidence="3 4">
    <name type="scientific">Colletotrichum kahawae</name>
    <name type="common">Coffee berry disease fungus</name>
    <dbReference type="NCBI Taxonomy" id="34407"/>
    <lineage>
        <taxon>Eukaryota</taxon>
        <taxon>Fungi</taxon>
        <taxon>Dikarya</taxon>
        <taxon>Ascomycota</taxon>
        <taxon>Pezizomycotina</taxon>
        <taxon>Sordariomycetes</taxon>
        <taxon>Hypocreomycetidae</taxon>
        <taxon>Glomerellales</taxon>
        <taxon>Glomerellaceae</taxon>
        <taxon>Colletotrichum</taxon>
        <taxon>Colletotrichum gloeosporioides species complex</taxon>
    </lineage>
</organism>
<evidence type="ECO:0000256" key="1">
    <source>
        <dbReference type="SAM" id="MobiDB-lite"/>
    </source>
</evidence>
<dbReference type="Proteomes" id="UP001281614">
    <property type="component" value="Unassembled WGS sequence"/>
</dbReference>
<feature type="region of interest" description="Disordered" evidence="1">
    <location>
        <begin position="84"/>
        <end position="103"/>
    </location>
</feature>
<evidence type="ECO:0000313" key="3">
    <source>
        <dbReference type="EMBL" id="KAK2763662.1"/>
    </source>
</evidence>
<name>A0AAD9YHI0_COLKA</name>
<keyword evidence="4" id="KW-1185">Reference proteome</keyword>